<reference evidence="1" key="1">
    <citation type="submission" date="2020-06" db="EMBL/GenBank/DDBJ databases">
        <authorList>
            <person name="Dong N."/>
        </authorList>
    </citation>
    <scope>NUCLEOTIDE SEQUENCE</scope>
    <source>
        <strain evidence="1">DF46-2-2</strain>
    </source>
</reference>
<comment type="caution">
    <text evidence="1">The sequence shown here is derived from an EMBL/GenBank/DDBJ whole genome shotgun (WGS) entry which is preliminary data.</text>
</comment>
<dbReference type="Proteomes" id="UP001173465">
    <property type="component" value="Unassembled WGS sequence"/>
</dbReference>
<gene>
    <name evidence="1" type="ORF">HX099_01090</name>
</gene>
<organism evidence="1 2">
    <name type="scientific">Thiopseudomonas alkaliphila</name>
    <dbReference type="NCBI Taxonomy" id="1697053"/>
    <lineage>
        <taxon>Bacteria</taxon>
        <taxon>Pseudomonadati</taxon>
        <taxon>Pseudomonadota</taxon>
        <taxon>Gammaproteobacteria</taxon>
        <taxon>Pseudomonadales</taxon>
        <taxon>Pseudomonadaceae</taxon>
        <taxon>Thiopseudomonas</taxon>
    </lineage>
</organism>
<name>A0AAW7DM94_9GAMM</name>
<protein>
    <submittedName>
        <fullName evidence="1">Uncharacterized protein</fullName>
    </submittedName>
</protein>
<proteinExistence type="predicted"/>
<dbReference type="RefSeq" id="WP_286592893.1">
    <property type="nucleotide sequence ID" value="NZ_JACANB010000001.1"/>
</dbReference>
<evidence type="ECO:0000313" key="2">
    <source>
        <dbReference type="Proteomes" id="UP001173465"/>
    </source>
</evidence>
<reference evidence="1" key="2">
    <citation type="journal article" date="2022" name="Sci. Total Environ.">
        <title>Prevalence, transmission, and molecular epidemiology of tet(X)-positive bacteria among humans, animals, and environmental niches in China: An epidemiological, and genomic-based study.</title>
        <authorList>
            <person name="Dong N."/>
            <person name="Zeng Y."/>
            <person name="Cai C."/>
            <person name="Sun C."/>
            <person name="Lu J."/>
            <person name="Liu C."/>
            <person name="Zhou H."/>
            <person name="Sun Q."/>
            <person name="Shu L."/>
            <person name="Wang H."/>
            <person name="Wang Y."/>
            <person name="Wang S."/>
            <person name="Wu C."/>
            <person name="Chan E.W."/>
            <person name="Chen G."/>
            <person name="Shen Z."/>
            <person name="Chen S."/>
            <person name="Zhang R."/>
        </authorList>
    </citation>
    <scope>NUCLEOTIDE SEQUENCE</scope>
    <source>
        <strain evidence="1">DF46-2-2</strain>
    </source>
</reference>
<accession>A0AAW7DM94</accession>
<dbReference type="EMBL" id="JACANB010000001">
    <property type="protein sequence ID" value="MDM1695269.1"/>
    <property type="molecule type" value="Genomic_DNA"/>
</dbReference>
<sequence>MALSAQRLPDDLQQAVNQARQKAGEFYQFTEDETPLLIQSQDGTASGKTFSVFYQYLRAVNPAVLPGQGHRNLVFITPLKSQIDLPAEIIELAERKQVKVLPFLSIGDLADLAFIPWGQEQQGEEATNKNRYQRWIKQATGLLKRSLNDGPNAALVAFNRLEEELFTHARLERRLSEEADAGFVDEQQLLQDQLDKSNFNLVRRLQVACVELLNELNTDIEALMTAAEHDLQSKAQLAVSMLQHLFPFQAALYQRCILLATTKKFDGSVTLLRQSKEGHFVHYTRPLDCLLGQKKVLPDNPLGELAQLPDGERIGALKTQYFVHDADSPVALRDIRFTLVLDEEHDAYAIFQQNVTKILLSDDVQLPSLLATLHRVIEFVDECADDPRAPNYEALKDYIDEIKKALAKCDLRADFELKQLTQLFQNTLLDVVVDGRNTEQVIALIGNVFSHQIQRFYREDDLRRIRLRSHGRYSYTEMYVAADDADDNNFSLYELYQTVTAVLAASATLVQPSRVQHMLSQQEQANHNNPLSRFIGKAQAIKGEAKYLLAGQGDHAQFIDDFFTYFQPKTLFSLSPRDQVMMKAEQVKGWILLKFRMELIKELPEISLLRMLYQTRNTVTLLSATAGFPSTYNGQYSRPFLERYASILGFHTRRRDLAATESLVSVRTLRSKIRPVNIEVFDEQQRLLSPVVNEPAFVRVYERWLQLLQPYLHDIKHNRYHHREFCRHLQAVLLAAYTENHSLSIGLSGRFFRVLGLYLDAQTHSSTPERGLVVIDKRQGQDLHRVFEFRPFKDKNPLRVVMFDSRLNREDQVREYLRVDRPDLTICMVSHFKGASTGLNHYVSYLLDERVFQVDFQRLILVCSSYWSQVTQKDTQTGSRSRNTLANYITLLKHYSHGPVLRRVDEFETDLVDSSAGRLLDREHVVELHKTAMQTFGRTERRDAIMEGYIQLPYDVQLNAMRVFRDLKRHPDAQVLLASLSLHNHAWATHALHHLQQASFADGQKRRSFEDKVEQACQHYDAFEKIFVQQILPQAKAGDSDAIAFNEALRHSDSFQNPQAYIARLQRTAWVKKDSFLAHCIGHFYLTREADWEQVIVAQAADEPYGLTDLASGTTAYQPEKLLPPYHQDMSDNTFALEQKLFSDFRKLKPEPLQHNIPIPKLLPLLMGNIGEWQVQRVLEHAGIQALTPQQVCEQLGSHYYEDFDMYCRVGQQLIAVDAKNWRMGANHRQQGQELHAQALQRLHRLQQLSINNPQIQQVRAVYLNTRYSRNALNDRAEQMAQEQLFYLNLFKSIPLYQPHHRLKDQAKLHYQLRVSPMLLALLGKAEDDQQGEQE</sequence>
<evidence type="ECO:0000313" key="1">
    <source>
        <dbReference type="EMBL" id="MDM1695269.1"/>
    </source>
</evidence>